<feature type="domain" description="Asparagine--tRNA ligase N-terminal" evidence="2">
    <location>
        <begin position="1"/>
        <end position="52"/>
    </location>
</feature>
<dbReference type="Pfam" id="PF20917">
    <property type="entry name" value="AsnRS_N"/>
    <property type="match status" value="1"/>
</dbReference>
<organism evidence="3 5">
    <name type="scientific">Rotaria magnacalcarata</name>
    <dbReference type="NCBI Taxonomy" id="392030"/>
    <lineage>
        <taxon>Eukaryota</taxon>
        <taxon>Metazoa</taxon>
        <taxon>Spiralia</taxon>
        <taxon>Gnathifera</taxon>
        <taxon>Rotifera</taxon>
        <taxon>Eurotatoria</taxon>
        <taxon>Bdelloidea</taxon>
        <taxon>Philodinida</taxon>
        <taxon>Philodinidae</taxon>
        <taxon>Rotaria</taxon>
    </lineage>
</organism>
<evidence type="ECO:0000313" key="3">
    <source>
        <dbReference type="EMBL" id="CAF4513236.1"/>
    </source>
</evidence>
<sequence length="56" mass="6540">SKAQAKKVKTRFEDEKRKEKALAEREEKDQLQREENLKKAKEITITEDASLPKAKV</sequence>
<proteinExistence type="predicted"/>
<evidence type="ECO:0000313" key="5">
    <source>
        <dbReference type="Proteomes" id="UP000676336"/>
    </source>
</evidence>
<comment type="caution">
    <text evidence="3">The sequence shown here is derived from an EMBL/GenBank/DDBJ whole genome shotgun (WGS) entry which is preliminary data.</text>
</comment>
<protein>
    <recommendedName>
        <fullName evidence="2">Asparagine--tRNA ligase N-terminal domain-containing protein</fullName>
    </recommendedName>
</protein>
<dbReference type="InterPro" id="IPR048952">
    <property type="entry name" value="AsnRS_N"/>
</dbReference>
<accession>A0A8S2XUF4</accession>
<name>A0A8S2XUF4_9BILA</name>
<evidence type="ECO:0000259" key="2">
    <source>
        <dbReference type="Pfam" id="PF20917"/>
    </source>
</evidence>
<dbReference type="EMBL" id="CAJOBI010175922">
    <property type="protein sequence ID" value="CAF4907541.1"/>
    <property type="molecule type" value="Genomic_DNA"/>
</dbReference>
<reference evidence="3" key="1">
    <citation type="submission" date="2021-02" db="EMBL/GenBank/DDBJ databases">
        <authorList>
            <person name="Nowell W R."/>
        </authorList>
    </citation>
    <scope>NUCLEOTIDE SEQUENCE</scope>
</reference>
<evidence type="ECO:0000256" key="1">
    <source>
        <dbReference type="SAM" id="MobiDB-lite"/>
    </source>
</evidence>
<dbReference type="AlphaFoldDB" id="A0A8S2XUF4"/>
<feature type="region of interest" description="Disordered" evidence="1">
    <location>
        <begin position="1"/>
        <end position="35"/>
    </location>
</feature>
<feature type="compositionally biased region" description="Basic and acidic residues" evidence="1">
    <location>
        <begin position="10"/>
        <end position="35"/>
    </location>
</feature>
<dbReference type="Proteomes" id="UP000676336">
    <property type="component" value="Unassembled WGS sequence"/>
</dbReference>
<feature type="non-terminal residue" evidence="3">
    <location>
        <position position="1"/>
    </location>
</feature>
<dbReference type="EMBL" id="CAJOBI010084631">
    <property type="protein sequence ID" value="CAF4513236.1"/>
    <property type="molecule type" value="Genomic_DNA"/>
</dbReference>
<feature type="non-terminal residue" evidence="3">
    <location>
        <position position="56"/>
    </location>
</feature>
<gene>
    <name evidence="3" type="ORF">SMN809_LOCUS35464</name>
    <name evidence="4" type="ORF">SMN809_LOCUS52063</name>
</gene>
<evidence type="ECO:0000313" key="4">
    <source>
        <dbReference type="EMBL" id="CAF4907541.1"/>
    </source>
</evidence>